<evidence type="ECO:0000313" key="2">
    <source>
        <dbReference type="Proteomes" id="UP000248776"/>
    </source>
</evidence>
<gene>
    <name evidence="1" type="ORF">CKU37_11295</name>
</gene>
<dbReference type="RefSeq" id="WP_110981553.1">
    <property type="nucleotide sequence ID" value="NZ_CAJHJQ010000020.1"/>
</dbReference>
<dbReference type="EMBL" id="NSIW01000023">
    <property type="protein sequence ID" value="PZD55333.1"/>
    <property type="molecule type" value="Genomic_DNA"/>
</dbReference>
<dbReference type="Gene3D" id="3.40.50.300">
    <property type="entry name" value="P-loop containing nucleotide triphosphate hydrolases"/>
    <property type="match status" value="1"/>
</dbReference>
<dbReference type="AlphaFoldDB" id="A0AA45CR50"/>
<comment type="caution">
    <text evidence="1">The sequence shown here is derived from an EMBL/GenBank/DDBJ whole genome shotgun (WGS) entry which is preliminary data.</text>
</comment>
<reference evidence="1 2" key="1">
    <citation type="submission" date="2017-08" db="EMBL/GenBank/DDBJ databases">
        <title>Streptococcus salivarius strain HS0302 Genome.</title>
        <authorList>
            <person name="Smith J."/>
            <person name="Deng P."/>
            <person name="Geng M."/>
        </authorList>
    </citation>
    <scope>NUCLEOTIDE SEQUENCE [LARGE SCALE GENOMIC DNA]</scope>
    <source>
        <strain evidence="1 2">HS0302</strain>
    </source>
</reference>
<organism evidence="1 2">
    <name type="scientific">Streptococcus salivarius</name>
    <dbReference type="NCBI Taxonomy" id="1304"/>
    <lineage>
        <taxon>Bacteria</taxon>
        <taxon>Bacillati</taxon>
        <taxon>Bacillota</taxon>
        <taxon>Bacilli</taxon>
        <taxon>Lactobacillales</taxon>
        <taxon>Streptococcaceae</taxon>
        <taxon>Streptococcus</taxon>
    </lineage>
</organism>
<name>A0AA45CR50_STRSL</name>
<accession>A0AA45CR50</accession>
<protein>
    <submittedName>
        <fullName evidence="1">Uncharacterized protein</fullName>
    </submittedName>
</protein>
<dbReference type="InterPro" id="IPR027417">
    <property type="entry name" value="P-loop_NTPase"/>
</dbReference>
<sequence>MNFRIYGICIVSVTANDSILRQLSYISDPYFKMDNSKNCDVNFSIESCERAVVKDILKKTTKKWGYSNWEFKDNMYYIYDDYSTFSYFIVNLESRKIIHYSSNAEVQAYDLFRFIRNLAIGELQEKEYLCLHGAALNIRNEGILITGDKFSGKTTLMIELLLKNKDEIEFITNDVGMYNCEQSIGYGIPKSVSIRYITSKTLNFELSSEYKYDLNLYENSNGIKWDSKKRVSVREFSSNFNCQLSPKGDIKTVVYLKYGEEFKITQIEDLNKRKKILQRQILRNSEEQLYGGSCTPDEDRNLLLLSQRIKNFYVVEMDKFYQQKRVADELIKILN</sequence>
<proteinExistence type="predicted"/>
<dbReference type="Proteomes" id="UP000248776">
    <property type="component" value="Unassembled WGS sequence"/>
</dbReference>
<evidence type="ECO:0000313" key="1">
    <source>
        <dbReference type="EMBL" id="PZD55333.1"/>
    </source>
</evidence>
<dbReference type="SUPFAM" id="SSF53795">
    <property type="entry name" value="PEP carboxykinase-like"/>
    <property type="match status" value="1"/>
</dbReference>